<gene>
    <name evidence="1" type="ORF">BS50DRAFT_532926</name>
</gene>
<evidence type="ECO:0000313" key="1">
    <source>
        <dbReference type="EMBL" id="PSN62074.1"/>
    </source>
</evidence>
<dbReference type="STRING" id="1448308.A0A2T2N9H6"/>
<dbReference type="PANTHER" id="PTHR18901:SF38">
    <property type="entry name" value="PSEUDOURIDINE-5'-PHOSPHATASE"/>
    <property type="match status" value="1"/>
</dbReference>
<keyword evidence="2" id="KW-1185">Reference proteome</keyword>
<dbReference type="GO" id="GO:0016791">
    <property type="term" value="F:phosphatase activity"/>
    <property type="evidence" value="ECO:0007669"/>
    <property type="project" value="TreeGrafter"/>
</dbReference>
<dbReference type="Gene3D" id="1.10.150.240">
    <property type="entry name" value="Putative phosphatase, domain 2"/>
    <property type="match status" value="1"/>
</dbReference>
<sequence>MAQEFPPVRACIFDVDGTLINSEDIYTEIYNKILHEYGRPDYPWEIKATQQSRGTPGTLRLLNWAQVPLTLSEWTTKEKQHTHLFASSKPLPGVESLLTTLSTKTAPPPKLSLASSAGRQKFALKTSHMPFMHAAFPNPTLHVFGDDPEMSDSKKKPQPDIFLLALKRLNEAAKESGEGAIAPEECLVFEDSVAGVEAARRAGMRVVWVPHPGLAGVSGGLEMDVLMGRTEVDGRVPEFGKGAVDVGEEGLVAEDGRAEMRRSLEGFPYEKYGIRVVE</sequence>
<reference evidence="1 2" key="1">
    <citation type="journal article" date="2018" name="Front. Microbiol.">
        <title>Genome-Wide Analysis of Corynespora cassiicola Leaf Fall Disease Putative Effectors.</title>
        <authorList>
            <person name="Lopez D."/>
            <person name="Ribeiro S."/>
            <person name="Label P."/>
            <person name="Fumanal B."/>
            <person name="Venisse J.S."/>
            <person name="Kohler A."/>
            <person name="de Oliveira R.R."/>
            <person name="Labutti K."/>
            <person name="Lipzen A."/>
            <person name="Lail K."/>
            <person name="Bauer D."/>
            <person name="Ohm R.A."/>
            <person name="Barry K.W."/>
            <person name="Spatafora J."/>
            <person name="Grigoriev I.V."/>
            <person name="Martin F.M."/>
            <person name="Pujade-Renaud V."/>
        </authorList>
    </citation>
    <scope>NUCLEOTIDE SEQUENCE [LARGE SCALE GENOMIC DNA]</scope>
    <source>
        <strain evidence="1 2">Philippines</strain>
    </source>
</reference>
<dbReference type="Pfam" id="PF00702">
    <property type="entry name" value="Hydrolase"/>
    <property type="match status" value="1"/>
</dbReference>
<dbReference type="EMBL" id="KZ678142">
    <property type="protein sequence ID" value="PSN62074.1"/>
    <property type="molecule type" value="Genomic_DNA"/>
</dbReference>
<dbReference type="Proteomes" id="UP000240883">
    <property type="component" value="Unassembled WGS sequence"/>
</dbReference>
<name>A0A2T2N9H6_CORCC</name>
<evidence type="ECO:0000313" key="2">
    <source>
        <dbReference type="Proteomes" id="UP000240883"/>
    </source>
</evidence>
<dbReference type="SFLD" id="SFLDS00003">
    <property type="entry name" value="Haloacid_Dehalogenase"/>
    <property type="match status" value="1"/>
</dbReference>
<dbReference type="AlphaFoldDB" id="A0A2T2N9H6"/>
<dbReference type="OrthoDB" id="40579at2759"/>
<protein>
    <submittedName>
        <fullName evidence="1">HAD-like protein</fullName>
    </submittedName>
</protein>
<dbReference type="NCBIfam" id="TIGR01509">
    <property type="entry name" value="HAD-SF-IA-v3"/>
    <property type="match status" value="1"/>
</dbReference>
<dbReference type="InterPro" id="IPR006439">
    <property type="entry name" value="HAD-SF_hydro_IA"/>
</dbReference>
<dbReference type="SUPFAM" id="SSF56784">
    <property type="entry name" value="HAD-like"/>
    <property type="match status" value="1"/>
</dbReference>
<accession>A0A2T2N9H6</accession>
<organism evidence="1 2">
    <name type="scientific">Corynespora cassiicola Philippines</name>
    <dbReference type="NCBI Taxonomy" id="1448308"/>
    <lineage>
        <taxon>Eukaryota</taxon>
        <taxon>Fungi</taxon>
        <taxon>Dikarya</taxon>
        <taxon>Ascomycota</taxon>
        <taxon>Pezizomycotina</taxon>
        <taxon>Dothideomycetes</taxon>
        <taxon>Pleosporomycetidae</taxon>
        <taxon>Pleosporales</taxon>
        <taxon>Corynesporascaceae</taxon>
        <taxon>Corynespora</taxon>
    </lineage>
</organism>
<dbReference type="Gene3D" id="3.40.50.1000">
    <property type="entry name" value="HAD superfamily/HAD-like"/>
    <property type="match status" value="1"/>
</dbReference>
<dbReference type="PANTHER" id="PTHR18901">
    <property type="entry name" value="2-DEOXYGLUCOSE-6-PHOSPHATE PHOSPHATASE 2"/>
    <property type="match status" value="1"/>
</dbReference>
<dbReference type="InterPro" id="IPR023198">
    <property type="entry name" value="PGP-like_dom2"/>
</dbReference>
<proteinExistence type="predicted"/>
<dbReference type="InterPro" id="IPR023214">
    <property type="entry name" value="HAD_sf"/>
</dbReference>
<dbReference type="SFLD" id="SFLDG01129">
    <property type="entry name" value="C1.5:_HAD__Beta-PGM__Phosphata"/>
    <property type="match status" value="1"/>
</dbReference>
<dbReference type="InterPro" id="IPR036412">
    <property type="entry name" value="HAD-like_sf"/>
</dbReference>